<dbReference type="SFLD" id="SFLDG01140">
    <property type="entry name" value="C2.B:_Phosphomannomutase_and_P"/>
    <property type="match status" value="1"/>
</dbReference>
<dbReference type="Pfam" id="PF08282">
    <property type="entry name" value="Hydrolase_3"/>
    <property type="match status" value="1"/>
</dbReference>
<dbReference type="RefSeq" id="WP_104968424.1">
    <property type="nucleotide sequence ID" value="NZ_CP025536.1"/>
</dbReference>
<dbReference type="InterPro" id="IPR006379">
    <property type="entry name" value="HAD-SF_hydro_IIB"/>
</dbReference>
<dbReference type="GO" id="GO:0000287">
    <property type="term" value="F:magnesium ion binding"/>
    <property type="evidence" value="ECO:0007669"/>
    <property type="project" value="TreeGrafter"/>
</dbReference>
<dbReference type="Proteomes" id="UP000238956">
    <property type="component" value="Chromosome"/>
</dbReference>
<dbReference type="PANTHER" id="PTHR10000:SF8">
    <property type="entry name" value="HAD SUPERFAMILY HYDROLASE-LIKE, TYPE 3"/>
    <property type="match status" value="1"/>
</dbReference>
<dbReference type="NCBIfam" id="TIGR00099">
    <property type="entry name" value="Cof-subfamily"/>
    <property type="match status" value="1"/>
</dbReference>
<dbReference type="PANTHER" id="PTHR10000">
    <property type="entry name" value="PHOSPHOSERINE PHOSPHATASE"/>
    <property type="match status" value="1"/>
</dbReference>
<name>A0A2L0D5N3_9STRE</name>
<dbReference type="SFLD" id="SFLDS00003">
    <property type="entry name" value="Haloacid_Dehalogenase"/>
    <property type="match status" value="1"/>
</dbReference>
<dbReference type="InterPro" id="IPR036412">
    <property type="entry name" value="HAD-like_sf"/>
</dbReference>
<dbReference type="InterPro" id="IPR023214">
    <property type="entry name" value="HAD_sf"/>
</dbReference>
<evidence type="ECO:0000313" key="2">
    <source>
        <dbReference type="Proteomes" id="UP000238956"/>
    </source>
</evidence>
<reference evidence="1 2" key="2">
    <citation type="submission" date="2018-02" db="EMBL/GenBank/DDBJ databases">
        <title>Whole genome sequencing analysis of Streptococcus pluranimalium isolated from cattle infected mastitis in China.</title>
        <authorList>
            <person name="Zhang J.-R."/>
            <person name="Hu G.-Z."/>
        </authorList>
    </citation>
    <scope>NUCLEOTIDE SEQUENCE [LARGE SCALE GENOMIC DNA]</scope>
    <source>
        <strain evidence="1 2">TH11417</strain>
    </source>
</reference>
<accession>A0A2L0D5N3</accession>
<dbReference type="Gene3D" id="3.40.50.1000">
    <property type="entry name" value="HAD superfamily/HAD-like"/>
    <property type="match status" value="1"/>
</dbReference>
<dbReference type="InterPro" id="IPR000150">
    <property type="entry name" value="Cof"/>
</dbReference>
<dbReference type="CDD" id="cd07516">
    <property type="entry name" value="HAD_Pase"/>
    <property type="match status" value="1"/>
</dbReference>
<dbReference type="AlphaFoldDB" id="A0A2L0D5N3"/>
<dbReference type="Gene3D" id="3.30.1240.10">
    <property type="match status" value="1"/>
</dbReference>
<protein>
    <submittedName>
        <fullName evidence="1">Cof-type HAD-IIB family hydrolase</fullName>
    </submittedName>
</protein>
<keyword evidence="1" id="KW-0378">Hydrolase</keyword>
<sequence length="271" mass="29579">MIKLIAIDMDGTLLDSQKKLPQENIDAIQEAVAAGLKIVICTGRSQAGVKPYFDQLGLHEEEYVILNNGCSLHETLNWSTLYGQALSDSDMLGLQSYVDDNLEVDMVLTTNGDYYFVGEKASDIAQADADSVFTTLKPIGKEAISTIEEPVYNAMYVGNPEAIDAFQNQHEEAIVKCYTGVRSQDFLYEVLPQHSNKAAGLAELAKRLELDPSQIMTIGDGNNDIEMLDFSGLAVAMDNASDTVKAHADKITLTNDQAGVAYAIREFVLKA</sequence>
<dbReference type="GeneID" id="98393909"/>
<reference evidence="1 2" key="1">
    <citation type="submission" date="2017-12" db="EMBL/GenBank/DDBJ databases">
        <authorList>
            <person name="Hurst M.R.H."/>
        </authorList>
    </citation>
    <scope>NUCLEOTIDE SEQUENCE [LARGE SCALE GENOMIC DNA]</scope>
    <source>
        <strain evidence="1 2">TH11417</strain>
    </source>
</reference>
<dbReference type="GO" id="GO:0016791">
    <property type="term" value="F:phosphatase activity"/>
    <property type="evidence" value="ECO:0007669"/>
    <property type="project" value="TreeGrafter"/>
</dbReference>
<gene>
    <name evidence="1" type="ORF">C0J00_08330</name>
</gene>
<evidence type="ECO:0000313" key="1">
    <source>
        <dbReference type="EMBL" id="AUW97105.1"/>
    </source>
</evidence>
<keyword evidence="2" id="KW-1185">Reference proteome</keyword>
<dbReference type="EMBL" id="CP025536">
    <property type="protein sequence ID" value="AUW97105.1"/>
    <property type="molecule type" value="Genomic_DNA"/>
</dbReference>
<dbReference type="SUPFAM" id="SSF56784">
    <property type="entry name" value="HAD-like"/>
    <property type="match status" value="1"/>
</dbReference>
<proteinExistence type="predicted"/>
<dbReference type="KEGG" id="splr:C0J00_08330"/>
<organism evidence="1 2">
    <name type="scientific">Streptococcus pluranimalium</name>
    <dbReference type="NCBI Taxonomy" id="82348"/>
    <lineage>
        <taxon>Bacteria</taxon>
        <taxon>Bacillati</taxon>
        <taxon>Bacillota</taxon>
        <taxon>Bacilli</taxon>
        <taxon>Lactobacillales</taxon>
        <taxon>Streptococcaceae</taxon>
        <taxon>Streptococcus</taxon>
    </lineage>
</organism>
<dbReference type="NCBIfam" id="TIGR01484">
    <property type="entry name" value="HAD-SF-IIB"/>
    <property type="match status" value="1"/>
</dbReference>
<dbReference type="GO" id="GO:0005829">
    <property type="term" value="C:cytosol"/>
    <property type="evidence" value="ECO:0007669"/>
    <property type="project" value="TreeGrafter"/>
</dbReference>
<dbReference type="SFLD" id="SFLDG01144">
    <property type="entry name" value="C2.B.4:_PGP_Like"/>
    <property type="match status" value="1"/>
</dbReference>
<dbReference type="OrthoDB" id="9790031at2"/>